<dbReference type="SUPFAM" id="SSF47384">
    <property type="entry name" value="Homodimeric domain of signal transducing histidine kinase"/>
    <property type="match status" value="1"/>
</dbReference>
<dbReference type="PROSITE" id="PS50109">
    <property type="entry name" value="HIS_KIN"/>
    <property type="match status" value="1"/>
</dbReference>
<dbReference type="InterPro" id="IPR036097">
    <property type="entry name" value="HisK_dim/P_sf"/>
</dbReference>
<dbReference type="InterPro" id="IPR036890">
    <property type="entry name" value="HATPase_C_sf"/>
</dbReference>
<name>A0A5C4SAW7_CHLTI</name>
<dbReference type="PRINTS" id="PR00344">
    <property type="entry name" value="BCTRLSENSOR"/>
</dbReference>
<dbReference type="Gene3D" id="3.30.565.10">
    <property type="entry name" value="Histidine kinase-like ATPase, C-terminal domain"/>
    <property type="match status" value="1"/>
</dbReference>
<dbReference type="NCBIfam" id="TIGR00229">
    <property type="entry name" value="sensory_box"/>
    <property type="match status" value="6"/>
</dbReference>
<feature type="domain" description="PAC" evidence="8">
    <location>
        <begin position="724"/>
        <end position="776"/>
    </location>
</feature>
<dbReference type="AlphaFoldDB" id="A0A5C4SAW7"/>
<dbReference type="CDD" id="cd00130">
    <property type="entry name" value="PAS"/>
    <property type="match status" value="6"/>
</dbReference>
<dbReference type="GO" id="GO:0006355">
    <property type="term" value="P:regulation of DNA-templated transcription"/>
    <property type="evidence" value="ECO:0007669"/>
    <property type="project" value="InterPro"/>
</dbReference>
<dbReference type="InterPro" id="IPR003661">
    <property type="entry name" value="HisK_dim/P_dom"/>
</dbReference>
<dbReference type="GO" id="GO:0000155">
    <property type="term" value="F:phosphorelay sensor kinase activity"/>
    <property type="evidence" value="ECO:0007669"/>
    <property type="project" value="InterPro"/>
</dbReference>
<evidence type="ECO:0000313" key="9">
    <source>
        <dbReference type="EMBL" id="TNJ40412.1"/>
    </source>
</evidence>
<keyword evidence="3" id="KW-0597">Phosphoprotein</keyword>
<dbReference type="Pfam" id="PF00512">
    <property type="entry name" value="HisKA"/>
    <property type="match status" value="1"/>
</dbReference>
<dbReference type="PROSITE" id="PS50112">
    <property type="entry name" value="PAS"/>
    <property type="match status" value="3"/>
</dbReference>
<feature type="domain" description="PAS" evidence="7">
    <location>
        <begin position="392"/>
        <end position="464"/>
    </location>
</feature>
<dbReference type="SMART" id="SM00387">
    <property type="entry name" value="HATPase_c"/>
    <property type="match status" value="1"/>
</dbReference>
<dbReference type="OrthoDB" id="9808408at2"/>
<dbReference type="InterPro" id="IPR035965">
    <property type="entry name" value="PAS-like_dom_sf"/>
</dbReference>
<dbReference type="SMART" id="SM00086">
    <property type="entry name" value="PAC"/>
    <property type="match status" value="6"/>
</dbReference>
<feature type="domain" description="PAC" evidence="8">
    <location>
        <begin position="596"/>
        <end position="648"/>
    </location>
</feature>
<dbReference type="SUPFAM" id="SSF55874">
    <property type="entry name" value="ATPase domain of HSP90 chaperone/DNA topoisomerase II/histidine kinase"/>
    <property type="match status" value="1"/>
</dbReference>
<dbReference type="Gene3D" id="1.10.287.130">
    <property type="match status" value="1"/>
</dbReference>
<feature type="domain" description="PAC" evidence="8">
    <location>
        <begin position="467"/>
        <end position="519"/>
    </location>
</feature>
<dbReference type="InterPro" id="IPR000700">
    <property type="entry name" value="PAS-assoc_C"/>
</dbReference>
<evidence type="ECO:0000259" key="8">
    <source>
        <dbReference type="PROSITE" id="PS50113"/>
    </source>
</evidence>
<evidence type="ECO:0000259" key="7">
    <source>
        <dbReference type="PROSITE" id="PS50112"/>
    </source>
</evidence>
<dbReference type="SMART" id="SM00388">
    <property type="entry name" value="HisKA"/>
    <property type="match status" value="1"/>
</dbReference>
<dbReference type="Proteomes" id="UP000308271">
    <property type="component" value="Unassembled WGS sequence"/>
</dbReference>
<sequence>MIEVIVFATRAFVFSAFFMKKCNFGFKTANSPVAYVVALYSGIHFRMNRTTVFSVMTPLKSVMSASSAWLLDRANRSVHGVHEDFEHHATQPSDRATGFESCSQARTQNIFSILSPRRTIRSFPMPITTSKKHQAEENELPTVFSLLESLQTPAFIIHPDGRSLAVNSLFASCIGKTPDVCIGQNIYGLFVEDCRLSPLAGVLETQCASVLLSGKGGVFEDGNLAWKVTLNPVRSATGAITSLFVSLQDIARPRERSEESLSLQKENITQALDSARAGIWEWEPKTGEFDCFGEVWSIFGIEKKHQSHCIDRFRESIHPDDRERISRLISEPLDTECALDIEFRVAQPDGSVRWIMMRGKPVCRANGGPDRYFGTIIDVTERKQLEEELSQSRVMMEQALKAARAGIWEKDLKNGALFWSDTMWTLFGLDRSRESLTFALWEKVLHPDDRHNAMESAAQAISAGTEMNVEYRICHADGSVRWFMSRGMPVWNEDGGYDRYLGTVIDITGRKLLEQELLESKSVYGYALEAARAGVWEWNLETNENTWDDEMWPLHGLCRNEGLKPSFSLWTDSIHPDDREMAIWGATAAARQQRELNIEYRTIHEDGSIHWLMSRGKPRPDGYGKRVSYIGTVIDITDRKIAEIRLSESKFRFNFALEVTGAGIWEWDVQTDRLFWSDQIWKLYGLESQGSISSHKLFGINVHPEDRDRTFQTITSASKRRVDFSAEYRVCHPDGSVHWLMCRGVPLQSTDKLPGSYLGMIMDVTDRKRAEEERRKSQKQLNLVIEQGDIGVWTIDLRDLKAQRTLQYARIFGYDSVDAEWSLEAFLDHVVPEERETIREKIRQCCKTHLNHTFECKIRTADKRLRWIWVFGTFNYDTSTRTYYLSGIVQDITVRKQAELLLKESEQKFRNIFEFSPVAIGIGDNRGGALFDVNASWLRLFGYSKDEVIGKKLGDLGMYLNTGDHYHIIHDLREHGRVSNRQLELRNREGKTITVLFSAESITIAGQSNMLLMMSDITVQELQQASINQLERAVAERTELLQEEVERLNRFLSMISHEYRTPLAIIRGNLDLIVLKHKGGDYSQQREIDKIKQAIDRLVEVMEVSIQESRLRESSEGLVVTNVQVEPTILSQLEAFRSMWPERVIRYAGQLDGAEIIGEQGQFGMAIFNLLDNARKYSPAESPIELECRVENGEVIITIRNEGKSISSTETGELFEKYRRGSNAANTGGAGIGLWLVKDIIEHHHGSVTLRGTGSGVEAVVTLPLAGNKV</sequence>
<evidence type="ECO:0000256" key="4">
    <source>
        <dbReference type="ARBA" id="ARBA00022679"/>
    </source>
</evidence>
<protein>
    <recommendedName>
        <fullName evidence="2">histidine kinase</fullName>
        <ecNumber evidence="2">2.7.13.3</ecNumber>
    </recommendedName>
</protein>
<dbReference type="CDD" id="cd00075">
    <property type="entry name" value="HATPase"/>
    <property type="match status" value="1"/>
</dbReference>
<dbReference type="Pfam" id="PF13426">
    <property type="entry name" value="PAS_9"/>
    <property type="match status" value="1"/>
</dbReference>
<dbReference type="InterPro" id="IPR004358">
    <property type="entry name" value="Sig_transdc_His_kin-like_C"/>
</dbReference>
<dbReference type="SMART" id="SM00091">
    <property type="entry name" value="PAS"/>
    <property type="match status" value="7"/>
</dbReference>
<dbReference type="Gene3D" id="3.30.450.20">
    <property type="entry name" value="PAS domain"/>
    <property type="match status" value="7"/>
</dbReference>
<dbReference type="InterPro" id="IPR052162">
    <property type="entry name" value="Sensor_kinase/Photoreceptor"/>
</dbReference>
<keyword evidence="4" id="KW-0808">Transferase</keyword>
<dbReference type="InterPro" id="IPR013767">
    <property type="entry name" value="PAS_fold"/>
</dbReference>
<evidence type="ECO:0000259" key="6">
    <source>
        <dbReference type="PROSITE" id="PS50109"/>
    </source>
</evidence>
<dbReference type="InterPro" id="IPR003594">
    <property type="entry name" value="HATPase_dom"/>
</dbReference>
<feature type="domain" description="PAS" evidence="7">
    <location>
        <begin position="649"/>
        <end position="721"/>
    </location>
</feature>
<proteinExistence type="predicted"/>
<dbReference type="InterPro" id="IPR005467">
    <property type="entry name" value="His_kinase_dom"/>
</dbReference>
<feature type="domain" description="PAS" evidence="7">
    <location>
        <begin position="905"/>
        <end position="953"/>
    </location>
</feature>
<keyword evidence="5" id="KW-0418">Kinase</keyword>
<reference evidence="9 10" key="1">
    <citation type="submission" date="2019-05" db="EMBL/GenBank/DDBJ databases">
        <title>Draft Whole-Genome sequence of the green sulfur bacterium Chlorobaculum thiosulfatiphilum DSM 249.</title>
        <authorList>
            <person name="Meyer T.E."/>
            <person name="Kyndt J.A."/>
        </authorList>
    </citation>
    <scope>NUCLEOTIDE SEQUENCE [LARGE SCALE GENOMIC DNA]</scope>
    <source>
        <strain evidence="9 10">DSM 249</strain>
    </source>
</reference>
<feature type="domain" description="PAC" evidence="8">
    <location>
        <begin position="339"/>
        <end position="391"/>
    </location>
</feature>
<dbReference type="InterPro" id="IPR013655">
    <property type="entry name" value="PAS_fold_3"/>
</dbReference>
<dbReference type="Pfam" id="PF08447">
    <property type="entry name" value="PAS_3"/>
    <property type="match status" value="5"/>
</dbReference>
<feature type="domain" description="Histidine kinase" evidence="6">
    <location>
        <begin position="1054"/>
        <end position="1267"/>
    </location>
</feature>
<feature type="domain" description="PAC" evidence="8">
    <location>
        <begin position="852"/>
        <end position="904"/>
    </location>
</feature>
<dbReference type="EMBL" id="VDCH01000001">
    <property type="protein sequence ID" value="TNJ40412.1"/>
    <property type="molecule type" value="Genomic_DNA"/>
</dbReference>
<keyword evidence="10" id="KW-1185">Reference proteome</keyword>
<evidence type="ECO:0000313" key="10">
    <source>
        <dbReference type="Proteomes" id="UP000308271"/>
    </source>
</evidence>
<dbReference type="Gene3D" id="2.10.70.100">
    <property type="match status" value="4"/>
</dbReference>
<accession>A0A5C4SAW7</accession>
<comment type="catalytic activity">
    <reaction evidence="1">
        <text>ATP + protein L-histidine = ADP + protein N-phospho-L-histidine.</text>
        <dbReference type="EC" id="2.7.13.3"/>
    </reaction>
</comment>
<dbReference type="Pfam" id="PF00989">
    <property type="entry name" value="PAS"/>
    <property type="match status" value="1"/>
</dbReference>
<dbReference type="PROSITE" id="PS50113">
    <property type="entry name" value="PAC"/>
    <property type="match status" value="5"/>
</dbReference>
<dbReference type="InterPro" id="IPR001610">
    <property type="entry name" value="PAC"/>
</dbReference>
<dbReference type="CDD" id="cd00082">
    <property type="entry name" value="HisKA"/>
    <property type="match status" value="1"/>
</dbReference>
<dbReference type="SUPFAM" id="SSF55785">
    <property type="entry name" value="PYP-like sensor domain (PAS domain)"/>
    <property type="match status" value="7"/>
</dbReference>
<organism evidence="9 10">
    <name type="scientific">Chlorobaculum thiosulfatiphilum</name>
    <name type="common">Chlorobium limicola f.sp. thiosulfatophilum</name>
    <dbReference type="NCBI Taxonomy" id="115852"/>
    <lineage>
        <taxon>Bacteria</taxon>
        <taxon>Pseudomonadati</taxon>
        <taxon>Chlorobiota</taxon>
        <taxon>Chlorobiia</taxon>
        <taxon>Chlorobiales</taxon>
        <taxon>Chlorobiaceae</taxon>
        <taxon>Chlorobaculum</taxon>
    </lineage>
</organism>
<evidence type="ECO:0000256" key="3">
    <source>
        <dbReference type="ARBA" id="ARBA00022553"/>
    </source>
</evidence>
<dbReference type="PANTHER" id="PTHR43304">
    <property type="entry name" value="PHYTOCHROME-LIKE PROTEIN CPH1"/>
    <property type="match status" value="1"/>
</dbReference>
<dbReference type="Pfam" id="PF02518">
    <property type="entry name" value="HATPase_c"/>
    <property type="match status" value="1"/>
</dbReference>
<comment type="caution">
    <text evidence="9">The sequence shown here is derived from an EMBL/GenBank/DDBJ whole genome shotgun (WGS) entry which is preliminary data.</text>
</comment>
<dbReference type="InterPro" id="IPR000014">
    <property type="entry name" value="PAS"/>
</dbReference>
<gene>
    <name evidence="9" type="ORF">FGF66_01285</name>
</gene>
<dbReference type="RefSeq" id="WP_139455882.1">
    <property type="nucleotide sequence ID" value="NZ_VDCH01000001.1"/>
</dbReference>
<dbReference type="PANTHER" id="PTHR43304:SF1">
    <property type="entry name" value="PAC DOMAIN-CONTAINING PROTEIN"/>
    <property type="match status" value="1"/>
</dbReference>
<dbReference type="EC" id="2.7.13.3" evidence="2"/>
<evidence type="ECO:0000256" key="1">
    <source>
        <dbReference type="ARBA" id="ARBA00000085"/>
    </source>
</evidence>
<evidence type="ECO:0000256" key="5">
    <source>
        <dbReference type="ARBA" id="ARBA00022777"/>
    </source>
</evidence>
<evidence type="ECO:0000256" key="2">
    <source>
        <dbReference type="ARBA" id="ARBA00012438"/>
    </source>
</evidence>